<evidence type="ECO:0000259" key="2">
    <source>
        <dbReference type="Pfam" id="PF01558"/>
    </source>
</evidence>
<dbReference type="InterPro" id="IPR002880">
    <property type="entry name" value="Pyrv_Fd/Flavodoxin_OxRdtase_N"/>
</dbReference>
<evidence type="ECO:0000256" key="1">
    <source>
        <dbReference type="ARBA" id="ARBA00023002"/>
    </source>
</evidence>
<dbReference type="Gene3D" id="3.40.50.970">
    <property type="match status" value="1"/>
</dbReference>
<name>A0A2R7Z3B3_9ACTN</name>
<dbReference type="InterPro" id="IPR050722">
    <property type="entry name" value="Pyruvate:ferred/Flavod_OxRd"/>
</dbReference>
<dbReference type="GO" id="GO:0016903">
    <property type="term" value="F:oxidoreductase activity, acting on the aldehyde or oxo group of donors"/>
    <property type="evidence" value="ECO:0007669"/>
    <property type="project" value="InterPro"/>
</dbReference>
<gene>
    <name evidence="5" type="ORF">C7S10_02650</name>
</gene>
<dbReference type="AlphaFoldDB" id="A0A2R7Z3B3"/>
<dbReference type="InterPro" id="IPR019752">
    <property type="entry name" value="Pyrv/ketoisovalerate_OxRed_cat"/>
</dbReference>
<evidence type="ECO:0000259" key="4">
    <source>
        <dbReference type="Pfam" id="PF17147"/>
    </source>
</evidence>
<dbReference type="NCBIfam" id="TIGR03710">
    <property type="entry name" value="OAFO_sf"/>
    <property type="match status" value="1"/>
</dbReference>
<dbReference type="FunFam" id="3.40.920.10:FF:000002">
    <property type="entry name" value="2-oxoglutarate oxidoreductase, alpha subunit"/>
    <property type="match status" value="1"/>
</dbReference>
<reference evidence="5 6" key="1">
    <citation type="submission" date="2018-03" db="EMBL/GenBank/DDBJ databases">
        <authorList>
            <person name="Keele B.F."/>
        </authorList>
    </citation>
    <scope>NUCLEOTIDE SEQUENCE [LARGE SCALE GENOMIC DNA]</scope>
    <source>
        <strain evidence="5 6">IB-3</strain>
    </source>
</reference>
<evidence type="ECO:0000259" key="3">
    <source>
        <dbReference type="Pfam" id="PF01855"/>
    </source>
</evidence>
<feature type="domain" description="Pyruvate:ferredoxin oxidoreductase core" evidence="4">
    <location>
        <begin position="569"/>
        <end position="633"/>
    </location>
</feature>
<dbReference type="Gene3D" id="3.40.920.10">
    <property type="entry name" value="Pyruvate-ferredoxin oxidoreductase, PFOR, domain III"/>
    <property type="match status" value="1"/>
</dbReference>
<dbReference type="Pfam" id="PF01558">
    <property type="entry name" value="POR"/>
    <property type="match status" value="1"/>
</dbReference>
<proteinExistence type="predicted"/>
<dbReference type="InterPro" id="IPR009014">
    <property type="entry name" value="Transketo_C/PFOR_II"/>
</dbReference>
<dbReference type="SUPFAM" id="SSF52518">
    <property type="entry name" value="Thiamin diphosphate-binding fold (THDP-binding)"/>
    <property type="match status" value="1"/>
</dbReference>
<dbReference type="GO" id="GO:0000287">
    <property type="term" value="F:magnesium ion binding"/>
    <property type="evidence" value="ECO:0007669"/>
    <property type="project" value="UniProtKB-ARBA"/>
</dbReference>
<keyword evidence="6" id="KW-1185">Reference proteome</keyword>
<dbReference type="InterPro" id="IPR029061">
    <property type="entry name" value="THDP-binding"/>
</dbReference>
<dbReference type="InterPro" id="IPR033412">
    <property type="entry name" value="PFOR_II"/>
</dbReference>
<sequence>MTIGNYLHPSRRVTDHVRAPCAGLQCELGSSARRTTCSTSGKQAQVTQPSKQVKQLDRVIIRFAGDSGDGMQLTGDRFTQESAVFGNDLVTLPNFPAEIRAPQGTLPGVSSFQVHFADHDILTAGDAPDVLVAMNPAALRANLGDLPKGATIIVDTHDFTARNLTKAGYSANPLDGDDLAEFAVHPVDLTGMTVEAVKEFGLSRKDAARAKNMFALGLLSWMYGRPTESTTAFLTKRFAKVPDIRDANITAFKAGWNFGETTEAFVVRYEIKPAPMNAGTYRNITGNLALAYGLIAGGVQSGLPLFLGSYPITPASDILHELSKHKAFGVTTFQAEDEIAGVGAAIGASFAGSLGVTTTSGPGIALKSEAIGLAVMTELPLLVVDVQRGGPSTGLPTKTEQADLLQAMFGRNGEAPVPIIAPQSPGDCFDAALEAARIAITYRTPVMLLSDGYLANGSEPWRIPEVDQLPTIDPAFATHRNHGEGDDAEFWPYERDADTLARPWAIPGTPGLEHRIGGLEKGDGHGNISYDPANHDYMVRTRQAKVDRIADSLPPLAVDDPEGPDGRRARVLVLGWGSTYGPIGAGVRRVRKAGYHVAQAHLRHLNPFPHDLGEVLRRYDKVLVPEMNLGQLSMLLRAKFLVDVVGYNEVRGLPLKAAVLADVIGGLVAEAEGIEVDLTPKENA</sequence>
<dbReference type="Pfam" id="PF01855">
    <property type="entry name" value="POR_N"/>
    <property type="match status" value="1"/>
</dbReference>
<keyword evidence="1" id="KW-0560">Oxidoreductase</keyword>
<feature type="domain" description="Pyruvate/ketoisovalerate oxidoreductase catalytic" evidence="2">
    <location>
        <begin position="68"/>
        <end position="255"/>
    </location>
</feature>
<dbReference type="Gene3D" id="3.40.50.920">
    <property type="match status" value="1"/>
</dbReference>
<dbReference type="CDD" id="cd07034">
    <property type="entry name" value="TPP_PYR_PFOR_IOR-alpha_like"/>
    <property type="match status" value="1"/>
</dbReference>
<dbReference type="SUPFAM" id="SSF52922">
    <property type="entry name" value="TK C-terminal domain-like"/>
    <property type="match status" value="1"/>
</dbReference>
<dbReference type="Proteomes" id="UP000244867">
    <property type="component" value="Unassembled WGS sequence"/>
</dbReference>
<dbReference type="SUPFAM" id="SSF53323">
    <property type="entry name" value="Pyruvate-ferredoxin oxidoreductase, PFOR, domain III"/>
    <property type="match status" value="1"/>
</dbReference>
<protein>
    <submittedName>
        <fullName evidence="5">2-oxoglutarate ferredoxin oxidoreductase subunit alpha</fullName>
    </submittedName>
</protein>
<dbReference type="EMBL" id="PYXZ01000001">
    <property type="protein sequence ID" value="PUA82649.1"/>
    <property type="molecule type" value="Genomic_DNA"/>
</dbReference>
<dbReference type="PANTHER" id="PTHR32154:SF20">
    <property type="entry name" value="2-OXOGLUTARATE OXIDOREDUCTASE SUBUNIT KORA"/>
    <property type="match status" value="1"/>
</dbReference>
<feature type="domain" description="Pyruvate flavodoxin/ferredoxin oxidoreductase pyrimidine binding" evidence="3">
    <location>
        <begin position="306"/>
        <end position="493"/>
    </location>
</feature>
<dbReference type="InterPro" id="IPR002869">
    <property type="entry name" value="Pyrv_flavodox_OxRed_cen"/>
</dbReference>
<dbReference type="PANTHER" id="PTHR32154">
    <property type="entry name" value="PYRUVATE-FLAVODOXIN OXIDOREDUCTASE-RELATED"/>
    <property type="match status" value="1"/>
</dbReference>
<dbReference type="OrthoDB" id="9794954at2"/>
<dbReference type="GO" id="GO:0006979">
    <property type="term" value="P:response to oxidative stress"/>
    <property type="evidence" value="ECO:0007669"/>
    <property type="project" value="TreeGrafter"/>
</dbReference>
<dbReference type="InterPro" id="IPR022367">
    <property type="entry name" value="2-oxoacid/accept_OxRdtase_asu"/>
</dbReference>
<organism evidence="5 6">
    <name type="scientific">Nocardioides currus</name>
    <dbReference type="NCBI Taxonomy" id="2133958"/>
    <lineage>
        <taxon>Bacteria</taxon>
        <taxon>Bacillati</taxon>
        <taxon>Actinomycetota</taxon>
        <taxon>Actinomycetes</taxon>
        <taxon>Propionibacteriales</taxon>
        <taxon>Nocardioidaceae</taxon>
        <taxon>Nocardioides</taxon>
    </lineage>
</organism>
<accession>A0A2R7Z3B3</accession>
<dbReference type="Pfam" id="PF17147">
    <property type="entry name" value="PFOR_II"/>
    <property type="match status" value="1"/>
</dbReference>
<evidence type="ECO:0000313" key="6">
    <source>
        <dbReference type="Proteomes" id="UP000244867"/>
    </source>
</evidence>
<comment type="caution">
    <text evidence="5">The sequence shown here is derived from an EMBL/GenBank/DDBJ whole genome shotgun (WGS) entry which is preliminary data.</text>
</comment>
<dbReference type="FunFam" id="3.40.50.970:FF:000022">
    <property type="entry name" value="2-oxoglutarate ferredoxin oxidoreductase alpha subunit"/>
    <property type="match status" value="1"/>
</dbReference>
<evidence type="ECO:0000313" key="5">
    <source>
        <dbReference type="EMBL" id="PUA82649.1"/>
    </source>
</evidence>